<comment type="subcellular location">
    <subcellularLocation>
        <location evidence="1">Membrane</location>
        <topology evidence="1">Multi-pass membrane protein</topology>
    </subcellularLocation>
</comment>
<comment type="pathway">
    <text evidence="2">Carotenoid biosynthesis.</text>
</comment>
<evidence type="ECO:0000259" key="9">
    <source>
        <dbReference type="Pfam" id="PF18916"/>
    </source>
</evidence>
<keyword evidence="11" id="KW-1185">Reference proteome</keyword>
<evidence type="ECO:0000313" key="11">
    <source>
        <dbReference type="Proteomes" id="UP001560267"/>
    </source>
</evidence>
<evidence type="ECO:0000256" key="5">
    <source>
        <dbReference type="ARBA" id="ARBA00022989"/>
    </source>
</evidence>
<dbReference type="RefSeq" id="WP_298404357.1">
    <property type="nucleotide sequence ID" value="NZ_JBFSHR010000015.1"/>
</dbReference>
<name>A0ABV3Y2A7_9ACTN</name>
<evidence type="ECO:0000256" key="8">
    <source>
        <dbReference type="SAM" id="Phobius"/>
    </source>
</evidence>
<reference evidence="10 11" key="1">
    <citation type="submission" date="2024-07" db="EMBL/GenBank/DDBJ databases">
        <title>Draft Genome Sequence of Ferrimicrobium acidiphilum Strain YE2023, Isolated from a Pulp of Bioleach Reactor.</title>
        <authorList>
            <person name="Elkina Y.A."/>
            <person name="Bulaeva A.G."/>
            <person name="Beletsky A.V."/>
            <person name="Mardanov A.V."/>
        </authorList>
    </citation>
    <scope>NUCLEOTIDE SEQUENCE [LARGE SCALE GENOMIC DNA]</scope>
    <source>
        <strain evidence="10 11">YE2023</strain>
    </source>
</reference>
<keyword evidence="4" id="KW-0125">Carotenoid biosynthesis</keyword>
<sequence>MGLYTIEALGAVIVTAFVDLFLTKSAALRTKDFWITWVIVAVFQVPVDGWLTKASSPIVIYNVRQFSQVRLPFSIPIEDFAYGFALTLLTITLWLRFAPHYDSGSPS</sequence>
<dbReference type="Pfam" id="PF18916">
    <property type="entry name" value="Lycopene_cyc"/>
    <property type="match status" value="1"/>
</dbReference>
<evidence type="ECO:0000313" key="10">
    <source>
        <dbReference type="EMBL" id="MEX6429395.1"/>
    </source>
</evidence>
<feature type="domain" description="Lycopene cyclase" evidence="9">
    <location>
        <begin position="16"/>
        <end position="93"/>
    </location>
</feature>
<keyword evidence="5 8" id="KW-1133">Transmembrane helix</keyword>
<dbReference type="NCBIfam" id="TIGR03462">
    <property type="entry name" value="CarR_dom_SF"/>
    <property type="match status" value="1"/>
</dbReference>
<evidence type="ECO:0000256" key="4">
    <source>
        <dbReference type="ARBA" id="ARBA00022746"/>
    </source>
</evidence>
<feature type="transmembrane region" description="Helical" evidence="8">
    <location>
        <begin position="6"/>
        <end position="22"/>
    </location>
</feature>
<proteinExistence type="predicted"/>
<evidence type="ECO:0000256" key="2">
    <source>
        <dbReference type="ARBA" id="ARBA00004829"/>
    </source>
</evidence>
<dbReference type="EMBL" id="JBFSHR010000015">
    <property type="protein sequence ID" value="MEX6429395.1"/>
    <property type="molecule type" value="Genomic_DNA"/>
</dbReference>
<gene>
    <name evidence="10" type="ORF">AB6A68_06020</name>
</gene>
<feature type="transmembrane region" description="Helical" evidence="8">
    <location>
        <begin position="80"/>
        <end position="98"/>
    </location>
</feature>
<evidence type="ECO:0000256" key="3">
    <source>
        <dbReference type="ARBA" id="ARBA00022692"/>
    </source>
</evidence>
<evidence type="ECO:0000256" key="7">
    <source>
        <dbReference type="ARBA" id="ARBA00023235"/>
    </source>
</evidence>
<feature type="transmembrane region" description="Helical" evidence="8">
    <location>
        <begin position="34"/>
        <end position="51"/>
    </location>
</feature>
<keyword evidence="7" id="KW-0413">Isomerase</keyword>
<dbReference type="Proteomes" id="UP001560267">
    <property type="component" value="Unassembled WGS sequence"/>
</dbReference>
<evidence type="ECO:0000256" key="1">
    <source>
        <dbReference type="ARBA" id="ARBA00004141"/>
    </source>
</evidence>
<organism evidence="10 11">
    <name type="scientific">Ferrimicrobium acidiphilum</name>
    <dbReference type="NCBI Taxonomy" id="121039"/>
    <lineage>
        <taxon>Bacteria</taxon>
        <taxon>Bacillati</taxon>
        <taxon>Actinomycetota</taxon>
        <taxon>Acidimicrobiia</taxon>
        <taxon>Acidimicrobiales</taxon>
        <taxon>Acidimicrobiaceae</taxon>
        <taxon>Ferrimicrobium</taxon>
    </lineage>
</organism>
<evidence type="ECO:0000256" key="6">
    <source>
        <dbReference type="ARBA" id="ARBA00023136"/>
    </source>
</evidence>
<keyword evidence="3 8" id="KW-0812">Transmembrane</keyword>
<dbReference type="InterPro" id="IPR017825">
    <property type="entry name" value="Lycopene_cyclase_dom"/>
</dbReference>
<keyword evidence="6 8" id="KW-0472">Membrane</keyword>
<accession>A0ABV3Y2A7</accession>
<comment type="caution">
    <text evidence="10">The sequence shown here is derived from an EMBL/GenBank/DDBJ whole genome shotgun (WGS) entry which is preliminary data.</text>
</comment>
<protein>
    <submittedName>
        <fullName evidence="10">Lycopene cyclase domain-containing protein</fullName>
    </submittedName>
</protein>